<name>A0A9N9S8J0_9DIPT</name>
<keyword evidence="3" id="KW-1185">Reference proteome</keyword>
<feature type="transmembrane region" description="Helical" evidence="1">
    <location>
        <begin position="104"/>
        <end position="125"/>
    </location>
</feature>
<dbReference type="Proteomes" id="UP001153620">
    <property type="component" value="Chromosome 4"/>
</dbReference>
<protein>
    <submittedName>
        <fullName evidence="2">Uncharacterized protein</fullName>
    </submittedName>
</protein>
<reference evidence="2" key="1">
    <citation type="submission" date="2022-01" db="EMBL/GenBank/DDBJ databases">
        <authorList>
            <person name="King R."/>
        </authorList>
    </citation>
    <scope>NUCLEOTIDE SEQUENCE</scope>
</reference>
<evidence type="ECO:0000256" key="1">
    <source>
        <dbReference type="SAM" id="Phobius"/>
    </source>
</evidence>
<dbReference type="AlphaFoldDB" id="A0A9N9S8J0"/>
<gene>
    <name evidence="2" type="ORF">CHIRRI_LOCUS14141</name>
</gene>
<keyword evidence="1" id="KW-1133">Transmembrane helix</keyword>
<keyword evidence="1" id="KW-0812">Transmembrane</keyword>
<accession>A0A9N9S8J0</accession>
<feature type="transmembrane region" description="Helical" evidence="1">
    <location>
        <begin position="17"/>
        <end position="39"/>
    </location>
</feature>
<keyword evidence="1" id="KW-0472">Membrane</keyword>
<dbReference type="OrthoDB" id="7789231at2759"/>
<reference evidence="2" key="2">
    <citation type="submission" date="2022-10" db="EMBL/GenBank/DDBJ databases">
        <authorList>
            <consortium name="ENA_rothamsted_submissions"/>
            <consortium name="culmorum"/>
            <person name="King R."/>
        </authorList>
    </citation>
    <scope>NUCLEOTIDE SEQUENCE</scope>
</reference>
<feature type="transmembrane region" description="Helical" evidence="1">
    <location>
        <begin position="78"/>
        <end position="98"/>
    </location>
</feature>
<dbReference type="EMBL" id="OU895880">
    <property type="protein sequence ID" value="CAG9811332.1"/>
    <property type="molecule type" value="Genomic_DNA"/>
</dbReference>
<sequence length="145" mass="16260">MPIVNNFLCFDLPTGGYAIGFFGLFISTGLIALAGYHMLHVNDMILFTVSGAEIVVFTIYLITSITLIIGTSKRNTKVVFPSLISSFLVIISVVMNLVLLNWQYIPFGIYLIYSLVCILSLCQLFRDEDVRKRVQGYHPTRTVEA</sequence>
<evidence type="ECO:0000313" key="2">
    <source>
        <dbReference type="EMBL" id="CAG9811332.1"/>
    </source>
</evidence>
<proteinExistence type="predicted"/>
<feature type="transmembrane region" description="Helical" evidence="1">
    <location>
        <begin position="45"/>
        <end position="69"/>
    </location>
</feature>
<evidence type="ECO:0000313" key="3">
    <source>
        <dbReference type="Proteomes" id="UP001153620"/>
    </source>
</evidence>
<organism evidence="2 3">
    <name type="scientific">Chironomus riparius</name>
    <dbReference type="NCBI Taxonomy" id="315576"/>
    <lineage>
        <taxon>Eukaryota</taxon>
        <taxon>Metazoa</taxon>
        <taxon>Ecdysozoa</taxon>
        <taxon>Arthropoda</taxon>
        <taxon>Hexapoda</taxon>
        <taxon>Insecta</taxon>
        <taxon>Pterygota</taxon>
        <taxon>Neoptera</taxon>
        <taxon>Endopterygota</taxon>
        <taxon>Diptera</taxon>
        <taxon>Nematocera</taxon>
        <taxon>Chironomoidea</taxon>
        <taxon>Chironomidae</taxon>
        <taxon>Chironominae</taxon>
        <taxon>Chironomus</taxon>
    </lineage>
</organism>